<dbReference type="Gene3D" id="3.20.20.220">
    <property type="match status" value="1"/>
</dbReference>
<dbReference type="GO" id="GO:0106312">
    <property type="term" value="F:methylenetetrahydrofolate reductase (NADH) activity"/>
    <property type="evidence" value="ECO:0007669"/>
    <property type="project" value="UniProtKB-EC"/>
</dbReference>
<comment type="pathway">
    <text evidence="10">Amino-acid biosynthesis; L-methionine biosynthesis via de novo pathway.</text>
</comment>
<dbReference type="PANTHER" id="PTHR45754:SF3">
    <property type="entry name" value="METHYLENETETRAHYDROFOLATE REDUCTASE (NADPH)"/>
    <property type="match status" value="1"/>
</dbReference>
<evidence type="ECO:0000256" key="3">
    <source>
        <dbReference type="ARBA" id="ARBA00006743"/>
    </source>
</evidence>
<evidence type="ECO:0000256" key="10">
    <source>
        <dbReference type="ARBA" id="ARBA00034478"/>
    </source>
</evidence>
<gene>
    <name evidence="13" type="primary">metF</name>
    <name evidence="13" type="ORF">PSU4_44480</name>
</gene>
<sequence length="291" mass="31288">MVDRLDVDHPLFSVEFFPPKDAAGEAQLWGAIRRLEPLDPAFVSVTYGAGGTSRDRTIRTTERIASDTTLVPMAHLTAVAHSRAELRHVIGSYAAAGVRNVLAVRGDPPGDPLGDWTPHPDGLTYADELVTMVRSLGDFCVGVAAFPYGHPRSVDADTDFEHLVAKIRAGADFAITQLFLEPGGFLRLRDRLDAAGCHVPLLPGIMPLTTVRTLHRGPELSGAPLPEDLVARLDRFADDPVAFRAAGMDATAELCEKLLAEGVRGLHFYTLNRSPATVELVGRLGLAAARS</sequence>
<keyword evidence="9" id="KW-0486">Methionine biosynthesis</keyword>
<keyword evidence="4" id="KW-0028">Amino-acid biosynthesis</keyword>
<keyword evidence="14" id="KW-1185">Reference proteome</keyword>
<dbReference type="GO" id="GO:0005829">
    <property type="term" value="C:cytosol"/>
    <property type="evidence" value="ECO:0007669"/>
    <property type="project" value="InterPro"/>
</dbReference>
<dbReference type="GO" id="GO:0009086">
    <property type="term" value="P:methionine biosynthetic process"/>
    <property type="evidence" value="ECO:0007669"/>
    <property type="project" value="UniProtKB-KW"/>
</dbReference>
<dbReference type="CDD" id="cd00537">
    <property type="entry name" value="MTHFR"/>
    <property type="match status" value="1"/>
</dbReference>
<keyword evidence="6 12" id="KW-0274">FAD</keyword>
<dbReference type="UniPathway" id="UPA00193"/>
<dbReference type="NCBIfam" id="TIGR00676">
    <property type="entry name" value="fadh2"/>
    <property type="match status" value="1"/>
</dbReference>
<reference evidence="13 14" key="1">
    <citation type="submission" date="2019-07" db="EMBL/GenBank/DDBJ databases">
        <title>Whole genome shotgun sequence of Pseudonocardia sulfidoxydans NBRC 16205.</title>
        <authorList>
            <person name="Hosoyama A."/>
            <person name="Uohara A."/>
            <person name="Ohji S."/>
            <person name="Ichikawa N."/>
        </authorList>
    </citation>
    <scope>NUCLEOTIDE SEQUENCE [LARGE SCALE GENOMIC DNA]</scope>
    <source>
        <strain evidence="13 14">NBRC 16205</strain>
    </source>
</reference>
<keyword evidence="5 12" id="KW-0285">Flavoprotein</keyword>
<comment type="cofactor">
    <cofactor evidence="1 12">
        <name>FAD</name>
        <dbReference type="ChEBI" id="CHEBI:57692"/>
    </cofactor>
</comment>
<dbReference type="GO" id="GO:0071949">
    <property type="term" value="F:FAD binding"/>
    <property type="evidence" value="ECO:0007669"/>
    <property type="project" value="TreeGrafter"/>
</dbReference>
<evidence type="ECO:0000256" key="12">
    <source>
        <dbReference type="RuleBase" id="RU003862"/>
    </source>
</evidence>
<evidence type="ECO:0000256" key="6">
    <source>
        <dbReference type="ARBA" id="ARBA00022827"/>
    </source>
</evidence>
<dbReference type="AlphaFoldDB" id="A0A511DNX7"/>
<evidence type="ECO:0000256" key="5">
    <source>
        <dbReference type="ARBA" id="ARBA00022630"/>
    </source>
</evidence>
<evidence type="ECO:0000256" key="8">
    <source>
        <dbReference type="ARBA" id="ARBA00023027"/>
    </source>
</evidence>
<keyword evidence="8" id="KW-0520">NAD</keyword>
<dbReference type="GO" id="GO:0035999">
    <property type="term" value="P:tetrahydrofolate interconversion"/>
    <property type="evidence" value="ECO:0007669"/>
    <property type="project" value="UniProtKB-UniPathway"/>
</dbReference>
<accession>A0A511DNX7</accession>
<evidence type="ECO:0000313" key="14">
    <source>
        <dbReference type="Proteomes" id="UP000321685"/>
    </source>
</evidence>
<dbReference type="EMBL" id="BJVJ01000055">
    <property type="protein sequence ID" value="GEL25494.1"/>
    <property type="molecule type" value="Genomic_DNA"/>
</dbReference>
<comment type="catalytic activity">
    <reaction evidence="11">
        <text>(6S)-5-methyl-5,6,7,8-tetrahydrofolate + NAD(+) = (6R)-5,10-methylene-5,6,7,8-tetrahydrofolate + NADH + H(+)</text>
        <dbReference type="Rhea" id="RHEA:19821"/>
        <dbReference type="ChEBI" id="CHEBI:15378"/>
        <dbReference type="ChEBI" id="CHEBI:15636"/>
        <dbReference type="ChEBI" id="CHEBI:18608"/>
        <dbReference type="ChEBI" id="CHEBI:57540"/>
        <dbReference type="ChEBI" id="CHEBI:57945"/>
        <dbReference type="EC" id="1.5.1.54"/>
    </reaction>
    <physiologicalReaction direction="right-to-left" evidence="11">
        <dbReference type="Rhea" id="RHEA:19823"/>
    </physiologicalReaction>
</comment>
<dbReference type="Pfam" id="PF02219">
    <property type="entry name" value="MTHFR"/>
    <property type="match status" value="1"/>
</dbReference>
<evidence type="ECO:0000256" key="7">
    <source>
        <dbReference type="ARBA" id="ARBA00023002"/>
    </source>
</evidence>
<name>A0A511DNX7_9PSEU</name>
<organism evidence="13 14">
    <name type="scientific">Pseudonocardia sulfidoxydans NBRC 16205</name>
    <dbReference type="NCBI Taxonomy" id="1223511"/>
    <lineage>
        <taxon>Bacteria</taxon>
        <taxon>Bacillati</taxon>
        <taxon>Actinomycetota</taxon>
        <taxon>Actinomycetes</taxon>
        <taxon>Pseudonocardiales</taxon>
        <taxon>Pseudonocardiaceae</taxon>
        <taxon>Pseudonocardia</taxon>
    </lineage>
</organism>
<protein>
    <recommendedName>
        <fullName evidence="12">Methylenetetrahydrofolate reductase</fullName>
        <ecNumber evidence="12">1.5.1.54</ecNumber>
    </recommendedName>
</protein>
<evidence type="ECO:0000256" key="9">
    <source>
        <dbReference type="ARBA" id="ARBA00023167"/>
    </source>
</evidence>
<dbReference type="EC" id="1.5.1.54" evidence="12"/>
<keyword evidence="7 12" id="KW-0560">Oxidoreductase</keyword>
<proteinExistence type="inferred from homology"/>
<evidence type="ECO:0000256" key="1">
    <source>
        <dbReference type="ARBA" id="ARBA00001974"/>
    </source>
</evidence>
<comment type="similarity">
    <text evidence="3 12">Belongs to the methylenetetrahydrofolate reductase family.</text>
</comment>
<evidence type="ECO:0000313" key="13">
    <source>
        <dbReference type="EMBL" id="GEL25494.1"/>
    </source>
</evidence>
<dbReference type="InterPro" id="IPR029041">
    <property type="entry name" value="FAD-linked_oxidoreductase-like"/>
</dbReference>
<dbReference type="Proteomes" id="UP000321685">
    <property type="component" value="Unassembled WGS sequence"/>
</dbReference>
<evidence type="ECO:0000256" key="2">
    <source>
        <dbReference type="ARBA" id="ARBA00004777"/>
    </source>
</evidence>
<dbReference type="InterPro" id="IPR004620">
    <property type="entry name" value="MTHF_reductase_bac"/>
</dbReference>
<comment type="caution">
    <text evidence="13">The sequence shown here is derived from an EMBL/GenBank/DDBJ whole genome shotgun (WGS) entry which is preliminary data.</text>
</comment>
<dbReference type="SUPFAM" id="SSF51730">
    <property type="entry name" value="FAD-linked oxidoreductase"/>
    <property type="match status" value="1"/>
</dbReference>
<evidence type="ECO:0000256" key="4">
    <source>
        <dbReference type="ARBA" id="ARBA00022605"/>
    </source>
</evidence>
<dbReference type="PANTHER" id="PTHR45754">
    <property type="entry name" value="METHYLENETETRAHYDROFOLATE REDUCTASE"/>
    <property type="match status" value="1"/>
</dbReference>
<evidence type="ECO:0000256" key="11">
    <source>
        <dbReference type="ARBA" id="ARBA00048628"/>
    </source>
</evidence>
<comment type="pathway">
    <text evidence="2 12">One-carbon metabolism; tetrahydrofolate interconversion.</text>
</comment>
<dbReference type="InterPro" id="IPR003171">
    <property type="entry name" value="Mehydrof_redctse-like"/>
</dbReference>